<dbReference type="SMART" id="SM00906">
    <property type="entry name" value="Fungal_trans"/>
    <property type="match status" value="1"/>
</dbReference>
<dbReference type="CDD" id="cd12148">
    <property type="entry name" value="fungal_TF_MHR"/>
    <property type="match status" value="1"/>
</dbReference>
<comment type="caution">
    <text evidence="10">The sequence shown here is derived from an EMBL/GenBank/DDBJ whole genome shotgun (WGS) entry which is preliminary data.</text>
</comment>
<dbReference type="Proteomes" id="UP001152885">
    <property type="component" value="Unassembled WGS sequence"/>
</dbReference>
<dbReference type="PANTHER" id="PTHR47782:SF7">
    <property type="entry name" value="PROTEIN STB5"/>
    <property type="match status" value="1"/>
</dbReference>
<dbReference type="InterPro" id="IPR036864">
    <property type="entry name" value="Zn2-C6_fun-type_DNA-bd_sf"/>
</dbReference>
<keyword evidence="3" id="KW-0862">Zinc</keyword>
<keyword evidence="7" id="KW-0539">Nucleus</keyword>
<dbReference type="InterPro" id="IPR052202">
    <property type="entry name" value="Yeast_MetPath_Reg"/>
</dbReference>
<dbReference type="GO" id="GO:0045944">
    <property type="term" value="P:positive regulation of transcription by RNA polymerase II"/>
    <property type="evidence" value="ECO:0007669"/>
    <property type="project" value="TreeGrafter"/>
</dbReference>
<evidence type="ECO:0000256" key="5">
    <source>
        <dbReference type="ARBA" id="ARBA00023125"/>
    </source>
</evidence>
<dbReference type="GO" id="GO:0008270">
    <property type="term" value="F:zinc ion binding"/>
    <property type="evidence" value="ECO:0007669"/>
    <property type="project" value="InterPro"/>
</dbReference>
<dbReference type="InterPro" id="IPR007219">
    <property type="entry name" value="XnlR_reg_dom"/>
</dbReference>
<dbReference type="EMBL" id="CANTUO010000002">
    <property type="protein sequence ID" value="CAI5757670.1"/>
    <property type="molecule type" value="Genomic_DNA"/>
</dbReference>
<dbReference type="GO" id="GO:0000981">
    <property type="term" value="F:DNA-binding transcription factor activity, RNA polymerase II-specific"/>
    <property type="evidence" value="ECO:0007669"/>
    <property type="project" value="InterPro"/>
</dbReference>
<evidence type="ECO:0000256" key="3">
    <source>
        <dbReference type="ARBA" id="ARBA00022833"/>
    </source>
</evidence>
<gene>
    <name evidence="10" type="ORF">CANVERA_P2183</name>
</gene>
<accession>A0A9W4TV82</accession>
<keyword evidence="4" id="KW-0805">Transcription regulation</keyword>
<dbReference type="CDD" id="cd00067">
    <property type="entry name" value="GAL4"/>
    <property type="match status" value="1"/>
</dbReference>
<dbReference type="Pfam" id="PF04082">
    <property type="entry name" value="Fungal_trans"/>
    <property type="match status" value="1"/>
</dbReference>
<dbReference type="PANTHER" id="PTHR47782">
    <property type="entry name" value="ZN(II)2CYS6 TRANSCRIPTION FACTOR (EUROFUNG)-RELATED"/>
    <property type="match status" value="1"/>
</dbReference>
<dbReference type="GO" id="GO:0005634">
    <property type="term" value="C:nucleus"/>
    <property type="evidence" value="ECO:0007669"/>
    <property type="project" value="UniProtKB-SubCell"/>
</dbReference>
<organism evidence="10 11">
    <name type="scientific">Candida verbasci</name>
    <dbReference type="NCBI Taxonomy" id="1227364"/>
    <lineage>
        <taxon>Eukaryota</taxon>
        <taxon>Fungi</taxon>
        <taxon>Dikarya</taxon>
        <taxon>Ascomycota</taxon>
        <taxon>Saccharomycotina</taxon>
        <taxon>Pichiomycetes</taxon>
        <taxon>Debaryomycetaceae</taxon>
        <taxon>Candida/Lodderomyces clade</taxon>
        <taxon>Candida</taxon>
    </lineage>
</organism>
<keyword evidence="6" id="KW-0804">Transcription</keyword>
<evidence type="ECO:0000256" key="6">
    <source>
        <dbReference type="ARBA" id="ARBA00023163"/>
    </source>
</evidence>
<dbReference type="AlphaFoldDB" id="A0A9W4TV82"/>
<evidence type="ECO:0000256" key="1">
    <source>
        <dbReference type="ARBA" id="ARBA00004123"/>
    </source>
</evidence>
<evidence type="ECO:0000256" key="7">
    <source>
        <dbReference type="ARBA" id="ARBA00023242"/>
    </source>
</evidence>
<dbReference type="OrthoDB" id="189997at2759"/>
<feature type="domain" description="Zn(2)-C6 fungal-type" evidence="9">
    <location>
        <begin position="40"/>
        <end position="70"/>
    </location>
</feature>
<comment type="subcellular location">
    <subcellularLocation>
        <location evidence="1">Nucleus</location>
    </subcellularLocation>
</comment>
<proteinExistence type="predicted"/>
<reference evidence="10" key="1">
    <citation type="submission" date="2022-12" db="EMBL/GenBank/DDBJ databases">
        <authorList>
            <person name="Brejova B."/>
        </authorList>
    </citation>
    <scope>NUCLEOTIDE SEQUENCE</scope>
</reference>
<evidence type="ECO:0000313" key="11">
    <source>
        <dbReference type="Proteomes" id="UP001152885"/>
    </source>
</evidence>
<evidence type="ECO:0000256" key="4">
    <source>
        <dbReference type="ARBA" id="ARBA00023015"/>
    </source>
</evidence>
<keyword evidence="5" id="KW-0238">DNA-binding</keyword>
<name>A0A9W4TV82_9ASCO</name>
<sequence length="622" mass="71398">MQQQQDPVVTKFRVKKPQLIKSKPPTTIDENKKDTSKLTSCLRCRKLKKKCGKQQPECSNCDRAGEQCTYVPRKQRQSKEPKQKKDLLFVEIQSVSPNIEMESTTDNNEAPTPDLPFLKRTSPMDNVVSPVIENNTLSSPPPPSYLNSIDARAPNFNSYPKQISKILITAVGIKTNSNVSIIPPIVDRELLSRIINAYFMHNHRVCPVVNKNEFLQNFNKIFDDDIASLDAYPDQYELYMILAIGSTGLERTGIIGRDKKISEYFVSMALNFVHNNLSSNDKKNLKNLILLALYSLFNPAEFITWEISGKLTRMAIHLGLNQKISDGDSKNYTIREVEMRSRLFWAVYNIDRLSSVSLGRPVAINDDDINVPFPQNLDDDFDDIIVSQLIINLRRIEGQILRRVHSVNVNNDKENCNKVLSEIRDEIEKWYLQAKSLDNNSVQNRTQHPLTFHAQVPWYSARYNHLLILLYRPSFLNPHPSQDILNLLGKACLETLSSTYKLFITKLLPLNWTTLYRFLMVCTTILYCLCKWAIDLIESKTEICYCIEIFQAFGSDWIVAKKCSEVFKKIENKLLEITLTDGHTQDMDNLSKELLGASSSYHEILNVHSADLCIDSEFMYSF</sequence>
<dbReference type="GO" id="GO:0006351">
    <property type="term" value="P:DNA-templated transcription"/>
    <property type="evidence" value="ECO:0007669"/>
    <property type="project" value="InterPro"/>
</dbReference>
<dbReference type="InterPro" id="IPR001138">
    <property type="entry name" value="Zn2Cys6_DnaBD"/>
</dbReference>
<dbReference type="Pfam" id="PF00172">
    <property type="entry name" value="Zn_clus"/>
    <property type="match status" value="1"/>
</dbReference>
<evidence type="ECO:0000259" key="9">
    <source>
        <dbReference type="PROSITE" id="PS50048"/>
    </source>
</evidence>
<keyword evidence="11" id="KW-1185">Reference proteome</keyword>
<protein>
    <recommendedName>
        <fullName evidence="9">Zn(2)-C6 fungal-type domain-containing protein</fullName>
    </recommendedName>
</protein>
<dbReference type="SUPFAM" id="SSF57701">
    <property type="entry name" value="Zn2/Cys6 DNA-binding domain"/>
    <property type="match status" value="1"/>
</dbReference>
<keyword evidence="2" id="KW-0479">Metal-binding</keyword>
<evidence type="ECO:0000256" key="8">
    <source>
        <dbReference type="SAM" id="MobiDB-lite"/>
    </source>
</evidence>
<dbReference type="PROSITE" id="PS50048">
    <property type="entry name" value="ZN2_CY6_FUNGAL_2"/>
    <property type="match status" value="1"/>
</dbReference>
<feature type="region of interest" description="Disordered" evidence="8">
    <location>
        <begin position="1"/>
        <end position="34"/>
    </location>
</feature>
<dbReference type="Gene3D" id="4.10.240.10">
    <property type="entry name" value="Zn(2)-C6 fungal-type DNA-binding domain"/>
    <property type="match status" value="1"/>
</dbReference>
<evidence type="ECO:0000256" key="2">
    <source>
        <dbReference type="ARBA" id="ARBA00022723"/>
    </source>
</evidence>
<evidence type="ECO:0000313" key="10">
    <source>
        <dbReference type="EMBL" id="CAI5757670.1"/>
    </source>
</evidence>
<dbReference type="SMART" id="SM00066">
    <property type="entry name" value="GAL4"/>
    <property type="match status" value="1"/>
</dbReference>
<dbReference type="GO" id="GO:0043565">
    <property type="term" value="F:sequence-specific DNA binding"/>
    <property type="evidence" value="ECO:0007669"/>
    <property type="project" value="TreeGrafter"/>
</dbReference>
<dbReference type="PROSITE" id="PS00463">
    <property type="entry name" value="ZN2_CY6_FUNGAL_1"/>
    <property type="match status" value="1"/>
</dbReference>